<protein>
    <submittedName>
        <fullName evidence="1">Uncharacterized protein</fullName>
    </submittedName>
</protein>
<gene>
    <name evidence="1" type="ORF">L3X38_042302</name>
</gene>
<dbReference type="EMBL" id="JAJFAZ020000008">
    <property type="protein sequence ID" value="KAI5313128.1"/>
    <property type="molecule type" value="Genomic_DNA"/>
</dbReference>
<dbReference type="Proteomes" id="UP001054821">
    <property type="component" value="Chromosome 8"/>
</dbReference>
<reference evidence="1 2" key="1">
    <citation type="journal article" date="2022" name="G3 (Bethesda)">
        <title>Whole-genome sequence and methylome profiling of the almond [Prunus dulcis (Mill.) D.A. Webb] cultivar 'Nonpareil'.</title>
        <authorList>
            <person name="D'Amico-Willman K.M."/>
            <person name="Ouma W.Z."/>
            <person name="Meulia T."/>
            <person name="Sideli G.M."/>
            <person name="Gradziel T.M."/>
            <person name="Fresnedo-Ramirez J."/>
        </authorList>
    </citation>
    <scope>NUCLEOTIDE SEQUENCE [LARGE SCALE GENOMIC DNA]</scope>
    <source>
        <strain evidence="1">Clone GOH B32 T37-40</strain>
    </source>
</reference>
<sequence>MVVIAEEWLGWLLKMLAVAKGRKEIGLMVAGVLEQPRDVWSMQLRKGEFSWLLRGLQPPRGVGFGRPMPPNL</sequence>
<proteinExistence type="predicted"/>
<name>A0AAD4UUX2_PRUDU</name>
<evidence type="ECO:0000313" key="2">
    <source>
        <dbReference type="Proteomes" id="UP001054821"/>
    </source>
</evidence>
<accession>A0AAD4UUX2</accession>
<comment type="caution">
    <text evidence="1">The sequence shown here is derived from an EMBL/GenBank/DDBJ whole genome shotgun (WGS) entry which is preliminary data.</text>
</comment>
<dbReference type="AlphaFoldDB" id="A0AAD4UUX2"/>
<organism evidence="1 2">
    <name type="scientific">Prunus dulcis</name>
    <name type="common">Almond</name>
    <name type="synonym">Amygdalus dulcis</name>
    <dbReference type="NCBI Taxonomy" id="3755"/>
    <lineage>
        <taxon>Eukaryota</taxon>
        <taxon>Viridiplantae</taxon>
        <taxon>Streptophyta</taxon>
        <taxon>Embryophyta</taxon>
        <taxon>Tracheophyta</taxon>
        <taxon>Spermatophyta</taxon>
        <taxon>Magnoliopsida</taxon>
        <taxon>eudicotyledons</taxon>
        <taxon>Gunneridae</taxon>
        <taxon>Pentapetalae</taxon>
        <taxon>rosids</taxon>
        <taxon>fabids</taxon>
        <taxon>Rosales</taxon>
        <taxon>Rosaceae</taxon>
        <taxon>Amygdaloideae</taxon>
        <taxon>Amygdaleae</taxon>
        <taxon>Prunus</taxon>
    </lineage>
</organism>
<keyword evidence="2" id="KW-1185">Reference proteome</keyword>
<evidence type="ECO:0000313" key="1">
    <source>
        <dbReference type="EMBL" id="KAI5313128.1"/>
    </source>
</evidence>